<reference evidence="2" key="1">
    <citation type="submission" date="2016-10" db="EMBL/GenBank/DDBJ databases">
        <title>Sequence of Gallionella enrichment culture.</title>
        <authorList>
            <person name="Poehlein A."/>
            <person name="Muehling M."/>
            <person name="Daniel R."/>
        </authorList>
    </citation>
    <scope>NUCLEOTIDE SEQUENCE</scope>
</reference>
<comment type="caution">
    <text evidence="2">The sequence shown here is derived from an EMBL/GenBank/DDBJ whole genome shotgun (WGS) entry which is preliminary data.</text>
</comment>
<evidence type="ECO:0000313" key="2">
    <source>
        <dbReference type="EMBL" id="OIQ63455.1"/>
    </source>
</evidence>
<protein>
    <submittedName>
        <fullName evidence="2">Uncharacterized protein</fullName>
    </submittedName>
</protein>
<name>A0A1J5P6N6_9ZZZZ</name>
<sequence length="292" mass="33316">MFARQPQDHRLIQRLGKPCICHGQGNPALPQGLCRDQNLCQTRAERQHRNARSLSHDPPAPDLQRHALRRHLDAHTLTARKPEGRGAVINRCRRRHHVDQLRLVRGGHHHHTRQVRHEGDVKRPGMGRAIRPDQPRPINRKAHRQPLDRHIMHHLIVAALQKRRVNRAERLHPRRGQSGRKCHRVLLGDSHIKAALGEAFSEQVKPGAIRHRRRDRHDLAVGLCLADQALRENLGVGRRVGNSLGLLASQHVELRRSMALVARCLGGGIDLALLGQHMDEDRPRCPRLQRAQ</sequence>
<gene>
    <name evidence="2" type="ORF">GALL_550040</name>
</gene>
<proteinExistence type="predicted"/>
<feature type="region of interest" description="Disordered" evidence="1">
    <location>
        <begin position="107"/>
        <end position="140"/>
    </location>
</feature>
<evidence type="ECO:0000256" key="1">
    <source>
        <dbReference type="SAM" id="MobiDB-lite"/>
    </source>
</evidence>
<dbReference type="AlphaFoldDB" id="A0A1J5P6N6"/>
<organism evidence="2">
    <name type="scientific">mine drainage metagenome</name>
    <dbReference type="NCBI Taxonomy" id="410659"/>
    <lineage>
        <taxon>unclassified sequences</taxon>
        <taxon>metagenomes</taxon>
        <taxon>ecological metagenomes</taxon>
    </lineage>
</organism>
<dbReference type="EMBL" id="MLJW01008996">
    <property type="protein sequence ID" value="OIQ63455.1"/>
    <property type="molecule type" value="Genomic_DNA"/>
</dbReference>
<accession>A0A1J5P6N6</accession>